<accession>A0A4Y2CG95</accession>
<sequence length="119" mass="13645">MLRNLKDAEKQITQFRARYSSPISDLYSYRMLIASYKTVLNMFEINCFGSGSHQSGITVIECRMSSTWNRLPGNYCRITPDCCLGWQPGIIIWDAISLDVGFCLAFFHGTIVSQLRYEL</sequence>
<evidence type="ECO:0000313" key="1">
    <source>
        <dbReference type="EMBL" id="GBM02355.1"/>
    </source>
</evidence>
<proteinExistence type="predicted"/>
<organism evidence="1 2">
    <name type="scientific">Araneus ventricosus</name>
    <name type="common">Orbweaver spider</name>
    <name type="synonym">Epeira ventricosa</name>
    <dbReference type="NCBI Taxonomy" id="182803"/>
    <lineage>
        <taxon>Eukaryota</taxon>
        <taxon>Metazoa</taxon>
        <taxon>Ecdysozoa</taxon>
        <taxon>Arthropoda</taxon>
        <taxon>Chelicerata</taxon>
        <taxon>Arachnida</taxon>
        <taxon>Araneae</taxon>
        <taxon>Araneomorphae</taxon>
        <taxon>Entelegynae</taxon>
        <taxon>Araneoidea</taxon>
        <taxon>Araneidae</taxon>
        <taxon>Araneus</taxon>
    </lineage>
</organism>
<dbReference type="Proteomes" id="UP000499080">
    <property type="component" value="Unassembled WGS sequence"/>
</dbReference>
<dbReference type="EMBL" id="BGPR01000179">
    <property type="protein sequence ID" value="GBM02355.1"/>
    <property type="molecule type" value="Genomic_DNA"/>
</dbReference>
<comment type="caution">
    <text evidence="1">The sequence shown here is derived from an EMBL/GenBank/DDBJ whole genome shotgun (WGS) entry which is preliminary data.</text>
</comment>
<dbReference type="AlphaFoldDB" id="A0A4Y2CG95"/>
<keyword evidence="2" id="KW-1185">Reference proteome</keyword>
<reference evidence="1 2" key="1">
    <citation type="journal article" date="2019" name="Sci. Rep.">
        <title>Orb-weaving spider Araneus ventricosus genome elucidates the spidroin gene catalogue.</title>
        <authorList>
            <person name="Kono N."/>
            <person name="Nakamura H."/>
            <person name="Ohtoshi R."/>
            <person name="Moran D.A.P."/>
            <person name="Shinohara A."/>
            <person name="Yoshida Y."/>
            <person name="Fujiwara M."/>
            <person name="Mori M."/>
            <person name="Tomita M."/>
            <person name="Arakawa K."/>
        </authorList>
    </citation>
    <scope>NUCLEOTIDE SEQUENCE [LARGE SCALE GENOMIC DNA]</scope>
</reference>
<gene>
    <name evidence="1" type="ORF">AVEN_138465_1</name>
</gene>
<protein>
    <submittedName>
        <fullName evidence="1">Uncharacterized protein</fullName>
    </submittedName>
</protein>
<name>A0A4Y2CG95_ARAVE</name>
<evidence type="ECO:0000313" key="2">
    <source>
        <dbReference type="Proteomes" id="UP000499080"/>
    </source>
</evidence>